<dbReference type="NCBIfam" id="NF033545">
    <property type="entry name" value="transpos_IS630"/>
    <property type="match status" value="1"/>
</dbReference>
<dbReference type="Pfam" id="PF13592">
    <property type="entry name" value="HTH_33"/>
    <property type="match status" value="1"/>
</dbReference>
<comment type="caution">
    <text evidence="4">The sequence shown here is derived from an EMBL/GenBank/DDBJ whole genome shotgun (WGS) entry which is preliminary data.</text>
</comment>
<dbReference type="InterPro" id="IPR036397">
    <property type="entry name" value="RNaseH_sf"/>
</dbReference>
<evidence type="ECO:0000313" key="8">
    <source>
        <dbReference type="EMBL" id="MDT2253816.1"/>
    </source>
</evidence>
<name>A0AAP5MW33_9BACL</name>
<evidence type="ECO:0000313" key="7">
    <source>
        <dbReference type="EMBL" id="MDT2253253.1"/>
    </source>
</evidence>
<dbReference type="InterPro" id="IPR012337">
    <property type="entry name" value="RNaseH-like_sf"/>
</dbReference>
<sequence>MTMDKHTELAKVTAAMQQTKERRMYERYQAIYLHLKGTSMKAIADILNRNRMTVSSYIHTYENGGLGALQIKHSSGAPTRLTKQQQDRLKQTVAYSVPHEVGFTAKHNWTLELIATYVERDWGHCYSLRGISKVMERLGLSYTKPTYTLAAADPKKQRHFTETTFPELKKLLNEEIDHLLFEDESMIRDYQAIQKTWFLRGKQRIIPTTGKHRGVKLLATVDYETGHIVWQEDEQYTAETFLSFLQKVMATYPTGKLALVLDNARIHHAKLLRPFLEAQKNRLELVYLPPYSPQLNIVEGLWKWLKSSVINNVFYSAVSEIRLRVGQFMDEIMKHPHAIIDRLCVRL</sequence>
<dbReference type="RefSeq" id="WP_096761125.1">
    <property type="nucleotide sequence ID" value="NZ_CP121102.1"/>
</dbReference>
<dbReference type="EMBL" id="JARQGV010000004">
    <property type="protein sequence ID" value="MDT2253955.1"/>
    <property type="molecule type" value="Genomic_DNA"/>
</dbReference>
<dbReference type="Pfam" id="PF13384">
    <property type="entry name" value="HTH_23"/>
    <property type="match status" value="1"/>
</dbReference>
<evidence type="ECO:0000313" key="11">
    <source>
        <dbReference type="Proteomes" id="UP001259239"/>
    </source>
</evidence>
<evidence type="ECO:0000313" key="10">
    <source>
        <dbReference type="EMBL" id="MDT2253955.1"/>
    </source>
</evidence>
<dbReference type="EMBL" id="JARQGV010000004">
    <property type="protein sequence ID" value="MDT2250134.1"/>
    <property type="molecule type" value="Genomic_DNA"/>
</dbReference>
<evidence type="ECO:0000259" key="1">
    <source>
        <dbReference type="Pfam" id="PF13358"/>
    </source>
</evidence>
<dbReference type="EMBL" id="JARQGV010000004">
    <property type="protein sequence ID" value="MDT2253188.1"/>
    <property type="molecule type" value="Genomic_DNA"/>
</dbReference>
<dbReference type="GO" id="GO:0003676">
    <property type="term" value="F:nucleic acid binding"/>
    <property type="evidence" value="ECO:0007669"/>
    <property type="project" value="InterPro"/>
</dbReference>
<reference evidence="4" key="1">
    <citation type="journal article" date="2023" name="J. Vet. Diagn. Invest.">
        <title>Oxytetracycline-resistant Paenibacillus larvae identified in commercial beekeeping operations in Saskatchewan using pooled honey sampling.</title>
        <authorList>
            <person name="Obshta O."/>
            <person name="Zabrodski M.W."/>
            <person name="Soomro T."/>
            <person name="Wilson G."/>
            <person name="Masood F."/>
            <person name="Thebeau J."/>
            <person name="Silva M.C.B."/>
            <person name="Biganski S."/>
            <person name="Kozii I.V."/>
            <person name="Koziy R.V."/>
            <person name="Raza M.F."/>
            <person name="Jose M.S."/>
            <person name="Simko E."/>
            <person name="Wood S.C."/>
        </authorList>
    </citation>
    <scope>NUCLEOTIDE SEQUENCE</scope>
    <source>
        <strain evidence="4">PL001</strain>
    </source>
</reference>
<dbReference type="SUPFAM" id="SSF46689">
    <property type="entry name" value="Homeodomain-like"/>
    <property type="match status" value="1"/>
</dbReference>
<feature type="domain" description="Winged helix-turn helix" evidence="2">
    <location>
        <begin position="108"/>
        <end position="163"/>
    </location>
</feature>
<feature type="domain" description="Tc1-like transposase DDE" evidence="1">
    <location>
        <begin position="179"/>
        <end position="321"/>
    </location>
</feature>
<dbReference type="PANTHER" id="PTHR46564:SF1">
    <property type="entry name" value="TRANSPOSASE"/>
    <property type="match status" value="1"/>
</dbReference>
<dbReference type="EMBL" id="JARQGV010000004">
    <property type="protein sequence ID" value="MDT2253816.1"/>
    <property type="molecule type" value="Genomic_DNA"/>
</dbReference>
<dbReference type="InterPro" id="IPR047655">
    <property type="entry name" value="Transpos_IS630-like"/>
</dbReference>
<dbReference type="InterPro" id="IPR038717">
    <property type="entry name" value="Tc1-like_DDE_dom"/>
</dbReference>
<dbReference type="AlphaFoldDB" id="A0AAP5MW33"/>
<dbReference type="Gene3D" id="3.30.420.10">
    <property type="entry name" value="Ribonuclease H-like superfamily/Ribonuclease H"/>
    <property type="match status" value="1"/>
</dbReference>
<gene>
    <name evidence="3" type="ORF">P7H09_01765</name>
    <name evidence="4" type="ORF">P7H09_02345</name>
    <name evidence="5" type="ORF">P7H09_14490</name>
    <name evidence="6" type="ORF">P7H09_18570</name>
    <name evidence="7" type="ORF">P7H09_18915</name>
    <name evidence="8" type="ORF">P7H09_21990</name>
    <name evidence="9" type="ORF">P7H09_22365</name>
    <name evidence="10" type="ORF">P7H09_22755</name>
</gene>
<dbReference type="PANTHER" id="PTHR46564">
    <property type="entry name" value="TRANSPOSASE"/>
    <property type="match status" value="1"/>
</dbReference>
<organism evidence="4 11">
    <name type="scientific">Paenibacillus larvae</name>
    <dbReference type="NCBI Taxonomy" id="1464"/>
    <lineage>
        <taxon>Bacteria</taxon>
        <taxon>Bacillati</taxon>
        <taxon>Bacillota</taxon>
        <taxon>Bacilli</taxon>
        <taxon>Bacillales</taxon>
        <taxon>Paenibacillaceae</taxon>
        <taxon>Paenibacillus</taxon>
    </lineage>
</organism>
<dbReference type="InterPro" id="IPR009057">
    <property type="entry name" value="Homeodomain-like_sf"/>
</dbReference>
<dbReference type="EMBL" id="JARQGV010000004">
    <property type="protein sequence ID" value="MDT2253253.1"/>
    <property type="molecule type" value="Genomic_DNA"/>
</dbReference>
<dbReference type="EMBL" id="JARQGV010000004">
    <property type="protein sequence ID" value="MDT2250246.1"/>
    <property type="molecule type" value="Genomic_DNA"/>
</dbReference>
<evidence type="ECO:0000313" key="4">
    <source>
        <dbReference type="EMBL" id="MDT2250246.1"/>
    </source>
</evidence>
<accession>A0AAP5MW33</accession>
<proteinExistence type="predicted"/>
<dbReference type="SUPFAM" id="SSF53098">
    <property type="entry name" value="Ribonuclease H-like"/>
    <property type="match status" value="1"/>
</dbReference>
<evidence type="ECO:0000313" key="5">
    <source>
        <dbReference type="EMBL" id="MDT2252429.1"/>
    </source>
</evidence>
<dbReference type="Pfam" id="PF13358">
    <property type="entry name" value="DDE_3"/>
    <property type="match status" value="1"/>
</dbReference>
<dbReference type="EMBL" id="JARQGV010000004">
    <property type="protein sequence ID" value="MDT2253883.1"/>
    <property type="molecule type" value="Genomic_DNA"/>
</dbReference>
<dbReference type="EMBL" id="JARQGV010000004">
    <property type="protein sequence ID" value="MDT2252429.1"/>
    <property type="molecule type" value="Genomic_DNA"/>
</dbReference>
<evidence type="ECO:0000313" key="6">
    <source>
        <dbReference type="EMBL" id="MDT2253188.1"/>
    </source>
</evidence>
<evidence type="ECO:0000313" key="9">
    <source>
        <dbReference type="EMBL" id="MDT2253883.1"/>
    </source>
</evidence>
<evidence type="ECO:0000313" key="3">
    <source>
        <dbReference type="EMBL" id="MDT2250134.1"/>
    </source>
</evidence>
<evidence type="ECO:0000259" key="2">
    <source>
        <dbReference type="Pfam" id="PF13592"/>
    </source>
</evidence>
<dbReference type="Proteomes" id="UP001259239">
    <property type="component" value="Unassembled WGS sequence"/>
</dbReference>
<dbReference type="InterPro" id="IPR025959">
    <property type="entry name" value="Winged_HTH_dom"/>
</dbReference>
<reference evidence="4" key="2">
    <citation type="submission" date="2023-03" db="EMBL/GenBank/DDBJ databases">
        <authorList>
            <person name="Obshta O."/>
            <person name="Zabrodski M.W."/>
            <person name="Soomro T."/>
            <person name="Wilson G."/>
            <person name="Masood F."/>
            <person name="Thebeau J."/>
            <person name="Bezerra Da Silva M.C."/>
            <person name="Raza F."/>
            <person name="Biganski S."/>
            <person name="Jose M."/>
            <person name="Camilli M."/>
            <person name="Kozii I.V."/>
            <person name="Kozii R.V."/>
            <person name="Simko E."/>
            <person name="Wood S.C."/>
        </authorList>
    </citation>
    <scope>NUCLEOTIDE SEQUENCE</scope>
    <source>
        <strain evidence="4">PL001</strain>
    </source>
</reference>
<protein>
    <submittedName>
        <fullName evidence="4">IS630 family transposase</fullName>
    </submittedName>
</protein>